<evidence type="ECO:0000256" key="2">
    <source>
        <dbReference type="SAM" id="SignalP"/>
    </source>
</evidence>
<keyword evidence="3" id="KW-1185">Reference proteome</keyword>
<name>A0A1I8BY91_MELHA</name>
<organism evidence="3 4">
    <name type="scientific">Meloidogyne hapla</name>
    <name type="common">Root-knot nematode worm</name>
    <dbReference type="NCBI Taxonomy" id="6305"/>
    <lineage>
        <taxon>Eukaryota</taxon>
        <taxon>Metazoa</taxon>
        <taxon>Ecdysozoa</taxon>
        <taxon>Nematoda</taxon>
        <taxon>Chromadorea</taxon>
        <taxon>Rhabditida</taxon>
        <taxon>Tylenchina</taxon>
        <taxon>Tylenchomorpha</taxon>
        <taxon>Tylenchoidea</taxon>
        <taxon>Meloidogynidae</taxon>
        <taxon>Meloidogyninae</taxon>
        <taxon>Meloidogyne</taxon>
    </lineage>
</organism>
<keyword evidence="2" id="KW-0732">Signal</keyword>
<dbReference type="Proteomes" id="UP000095281">
    <property type="component" value="Unplaced"/>
</dbReference>
<dbReference type="WBParaSite" id="MhA1_Contig781.frz3.gene8">
    <property type="protein sequence ID" value="MhA1_Contig781.frz3.gene8"/>
    <property type="gene ID" value="MhA1_Contig781.frz3.gene8"/>
</dbReference>
<evidence type="ECO:0000313" key="4">
    <source>
        <dbReference type="WBParaSite" id="MhA1_Contig781.frz3.gene8"/>
    </source>
</evidence>
<protein>
    <submittedName>
        <fullName evidence="4">Uncharacterized protein</fullName>
    </submittedName>
</protein>
<feature type="region of interest" description="Disordered" evidence="1">
    <location>
        <begin position="117"/>
        <end position="136"/>
    </location>
</feature>
<evidence type="ECO:0000313" key="3">
    <source>
        <dbReference type="Proteomes" id="UP000095281"/>
    </source>
</evidence>
<feature type="compositionally biased region" description="Low complexity" evidence="1">
    <location>
        <begin position="117"/>
        <end position="128"/>
    </location>
</feature>
<evidence type="ECO:0000256" key="1">
    <source>
        <dbReference type="SAM" id="MobiDB-lite"/>
    </source>
</evidence>
<reference evidence="4" key="1">
    <citation type="submission" date="2016-11" db="UniProtKB">
        <authorList>
            <consortium name="WormBaseParasite"/>
        </authorList>
    </citation>
    <scope>IDENTIFICATION</scope>
</reference>
<accession>A0A1I8BY91</accession>
<sequence length="136" mass="15437">MFNIFFIIFLLFQIIFASNKNHRIDEESIKTQFAPSFEVFPLDADLTENIYNKNKRKIREVSNSNNKEGGGVGIYWMSPEGPDFQTWSIPTSSYGSQQQINKNNNKQLVNEKLISGTSISSPSGPSISFHQQPQVC</sequence>
<proteinExistence type="predicted"/>
<feature type="signal peptide" evidence="2">
    <location>
        <begin position="1"/>
        <end position="17"/>
    </location>
</feature>
<feature type="chain" id="PRO_5009316305" evidence="2">
    <location>
        <begin position="18"/>
        <end position="136"/>
    </location>
</feature>
<dbReference type="AlphaFoldDB" id="A0A1I8BY91"/>